<gene>
    <name evidence="2" type="ORF">OV287_03065</name>
</gene>
<dbReference type="RefSeq" id="WP_267532460.1">
    <property type="nucleotide sequence ID" value="NZ_JAPNKA010000001.1"/>
</dbReference>
<keyword evidence="3" id="KW-1185">Reference proteome</keyword>
<dbReference type="Pfam" id="PF13304">
    <property type="entry name" value="AAA_21"/>
    <property type="match status" value="1"/>
</dbReference>
<dbReference type="InterPro" id="IPR027417">
    <property type="entry name" value="P-loop_NTPase"/>
</dbReference>
<dbReference type="Gene3D" id="3.40.50.300">
    <property type="entry name" value="P-loop containing nucleotide triphosphate hydrolases"/>
    <property type="match status" value="1"/>
</dbReference>
<proteinExistence type="predicted"/>
<evidence type="ECO:0000313" key="2">
    <source>
        <dbReference type="EMBL" id="MCY1073453.1"/>
    </source>
</evidence>
<organism evidence="2 3">
    <name type="scientific">Archangium lansingense</name>
    <dbReference type="NCBI Taxonomy" id="2995310"/>
    <lineage>
        <taxon>Bacteria</taxon>
        <taxon>Pseudomonadati</taxon>
        <taxon>Myxococcota</taxon>
        <taxon>Myxococcia</taxon>
        <taxon>Myxococcales</taxon>
        <taxon>Cystobacterineae</taxon>
        <taxon>Archangiaceae</taxon>
        <taxon>Archangium</taxon>
    </lineage>
</organism>
<keyword evidence="2" id="KW-0067">ATP-binding</keyword>
<dbReference type="GO" id="GO:0005524">
    <property type="term" value="F:ATP binding"/>
    <property type="evidence" value="ECO:0007669"/>
    <property type="project" value="UniProtKB-KW"/>
</dbReference>
<evidence type="ECO:0000313" key="3">
    <source>
        <dbReference type="Proteomes" id="UP001207654"/>
    </source>
</evidence>
<dbReference type="SUPFAM" id="SSF52540">
    <property type="entry name" value="P-loop containing nucleoside triphosphate hydrolases"/>
    <property type="match status" value="1"/>
</dbReference>
<feature type="domain" description="ATPase AAA-type core" evidence="1">
    <location>
        <begin position="290"/>
        <end position="359"/>
    </location>
</feature>
<accession>A0ABT3ZVM3</accession>
<dbReference type="EMBL" id="JAPNKA010000001">
    <property type="protein sequence ID" value="MCY1073453.1"/>
    <property type="molecule type" value="Genomic_DNA"/>
</dbReference>
<sequence length="411" mass="45051">MTEGDIENPDLANEPQIYLKAASFDGWPTPRAKANTTLSAQRTILVGRNGAGKSLLIDGLYSAARACIGPSPRTVFNIYEAPPSFSFEFSLQGGNETLVLSTQWQILDQSNDTDITTKPLNRTERCWIAETNETLWSLEKEVATLANGSKIPVPPSLGLLSFGGRAITDERGYARKLRAFLRGIRRIDAGLPRLGRKEFEIIRPTSAARVGLSEVSGKRPSRVGRLARHLVDAFERKADVFGEFAALANQLGLAKTIDVETVTLKPSADGTSAESGMPEPDRFFLVSFDGVNIGQLSDGTLRVAEILWTLVSLRPNEMLLLEEPETGIHPGLLKKLLSVIESYTMGRQIVISTHSIQVVNWANADEIRLVAREDAVVTSHGLRTEQLERVSRYLQDEGTLADFLYSGGADE</sequence>
<keyword evidence="2" id="KW-0547">Nucleotide-binding</keyword>
<reference evidence="2 3" key="1">
    <citation type="submission" date="2022-11" db="EMBL/GenBank/DDBJ databases">
        <title>Minimal conservation of predation-associated metabolite biosynthetic gene clusters underscores biosynthetic potential of Myxococcota including descriptions for ten novel species: Archangium lansinium sp. nov., Myxococcus landrumus sp. nov., Nannocystis bai.</title>
        <authorList>
            <person name="Ahearne A."/>
            <person name="Stevens C."/>
            <person name="Phillips K."/>
        </authorList>
    </citation>
    <scope>NUCLEOTIDE SEQUENCE [LARGE SCALE GENOMIC DNA]</scope>
    <source>
        <strain evidence="2 3">MIWBW</strain>
    </source>
</reference>
<evidence type="ECO:0000259" key="1">
    <source>
        <dbReference type="Pfam" id="PF13304"/>
    </source>
</evidence>
<dbReference type="PANTHER" id="PTHR32182">
    <property type="entry name" value="DNA REPLICATION AND REPAIR PROTEIN RECF"/>
    <property type="match status" value="1"/>
</dbReference>
<dbReference type="InterPro" id="IPR003959">
    <property type="entry name" value="ATPase_AAA_core"/>
</dbReference>
<protein>
    <submittedName>
        <fullName evidence="2">ATP-binding protein</fullName>
    </submittedName>
</protein>
<comment type="caution">
    <text evidence="2">The sequence shown here is derived from an EMBL/GenBank/DDBJ whole genome shotgun (WGS) entry which is preliminary data.</text>
</comment>
<dbReference type="Proteomes" id="UP001207654">
    <property type="component" value="Unassembled WGS sequence"/>
</dbReference>
<name>A0ABT3ZVM3_9BACT</name>
<dbReference type="PANTHER" id="PTHR32182:SF22">
    <property type="entry name" value="ATP-DEPENDENT ENDONUCLEASE, OLD FAMILY-RELATED"/>
    <property type="match status" value="1"/>
</dbReference>